<feature type="domain" description="VRR-NUC" evidence="7">
    <location>
        <begin position="446"/>
        <end position="483"/>
    </location>
</feature>
<keyword evidence="5" id="KW-0234">DNA repair</keyword>
<comment type="subcellular location">
    <subcellularLocation>
        <location evidence="5">Nucleus</location>
    </subcellularLocation>
</comment>
<comment type="catalytic activity">
    <reaction evidence="5">
        <text>Hydrolytically removes 5'-nucleotides successively from the 3'-hydroxy termini of 3'-hydroxy-terminated oligonucleotides.</text>
        <dbReference type="EC" id="3.1.4.1"/>
    </reaction>
</comment>
<evidence type="ECO:0000256" key="5">
    <source>
        <dbReference type="RuleBase" id="RU365033"/>
    </source>
</evidence>
<keyword evidence="2 5" id="KW-0479">Metal-binding</keyword>
<dbReference type="GO" id="GO:0070336">
    <property type="term" value="F:flap-structured DNA binding"/>
    <property type="evidence" value="ECO:0007669"/>
    <property type="project" value="TreeGrafter"/>
</dbReference>
<evidence type="ECO:0000313" key="9">
    <source>
        <dbReference type="EMBL" id="RUS24895.1"/>
    </source>
</evidence>
<dbReference type="InterPro" id="IPR014883">
    <property type="entry name" value="VRR_NUC"/>
</dbReference>
<comment type="caution">
    <text evidence="9">The sequence shown here is derived from an EMBL/GenBank/DDBJ whole genome shotgun (WGS) entry which is preliminary data.</text>
</comment>
<dbReference type="PANTHER" id="PTHR15749:SF4">
    <property type="entry name" value="FANCONI-ASSOCIATED NUCLEASE 1"/>
    <property type="match status" value="1"/>
</dbReference>
<accession>A0A433Q550</accession>
<comment type="similarity">
    <text evidence="5">Belongs to the FAN1 family.</text>
</comment>
<evidence type="ECO:0000256" key="6">
    <source>
        <dbReference type="SAM" id="Coils"/>
    </source>
</evidence>
<dbReference type="GO" id="GO:0036297">
    <property type="term" value="P:interstrand cross-link repair"/>
    <property type="evidence" value="ECO:0007669"/>
    <property type="project" value="InterPro"/>
</dbReference>
<dbReference type="EMBL" id="RBNJ01014635">
    <property type="protein sequence ID" value="RUS24895.1"/>
    <property type="molecule type" value="Genomic_DNA"/>
</dbReference>
<comment type="cofactor">
    <cofactor evidence="5">
        <name>Mg(2+)</name>
        <dbReference type="ChEBI" id="CHEBI:18420"/>
    </cofactor>
    <cofactor evidence="5">
        <name>Mn(2+)</name>
        <dbReference type="ChEBI" id="CHEBI:29035"/>
    </cofactor>
</comment>
<dbReference type="InterPro" id="IPR033315">
    <property type="entry name" value="Fan1-like"/>
</dbReference>
<dbReference type="AlphaFoldDB" id="A0A433Q550"/>
<reference evidence="9 10" key="1">
    <citation type="journal article" date="2018" name="New Phytol.">
        <title>Phylogenomics of Endogonaceae and evolution of mycorrhizas within Mucoromycota.</title>
        <authorList>
            <person name="Chang Y."/>
            <person name="Desiro A."/>
            <person name="Na H."/>
            <person name="Sandor L."/>
            <person name="Lipzen A."/>
            <person name="Clum A."/>
            <person name="Barry K."/>
            <person name="Grigoriev I.V."/>
            <person name="Martin F.M."/>
            <person name="Stajich J.E."/>
            <person name="Smith M.E."/>
            <person name="Bonito G."/>
            <person name="Spatafora J.W."/>
        </authorList>
    </citation>
    <scope>NUCLEOTIDE SEQUENCE [LARGE SCALE GENOMIC DNA]</scope>
    <source>
        <strain evidence="9 10">AD002</strain>
    </source>
</reference>
<keyword evidence="3 5" id="KW-0378">Hydrolase</keyword>
<dbReference type="InterPro" id="IPR049126">
    <property type="entry name" value="FAN1-like_TPR"/>
</dbReference>
<keyword evidence="5" id="KW-0464">Manganese</keyword>
<dbReference type="GO" id="GO:0008409">
    <property type="term" value="F:5'-3' exonuclease activity"/>
    <property type="evidence" value="ECO:0007669"/>
    <property type="project" value="TreeGrafter"/>
</dbReference>
<comment type="function">
    <text evidence="5">Nuclease required for the repair of DNA interstrand cross-links (ICL). Acts as a 5'-3' exonuclease that anchors at a cut end of DNA and cleaves DNA successively at every third nucleotide, allowing to excise an ICL from one strand through flanking incisions.</text>
</comment>
<dbReference type="GO" id="GO:0005634">
    <property type="term" value="C:nucleus"/>
    <property type="evidence" value="ECO:0007669"/>
    <property type="project" value="UniProtKB-SubCell"/>
</dbReference>
<dbReference type="GO" id="GO:0046872">
    <property type="term" value="F:metal ion binding"/>
    <property type="evidence" value="ECO:0007669"/>
    <property type="project" value="UniProtKB-KW"/>
</dbReference>
<dbReference type="GO" id="GO:0017108">
    <property type="term" value="F:5'-flap endonuclease activity"/>
    <property type="evidence" value="ECO:0007669"/>
    <property type="project" value="TreeGrafter"/>
</dbReference>
<keyword evidence="1 5" id="KW-0540">Nuclease</keyword>
<evidence type="ECO:0000256" key="2">
    <source>
        <dbReference type="ARBA" id="ARBA00022723"/>
    </source>
</evidence>
<dbReference type="EC" id="3.1.4.1" evidence="5"/>
<dbReference type="Proteomes" id="UP000274822">
    <property type="component" value="Unassembled WGS sequence"/>
</dbReference>
<organism evidence="9 10">
    <name type="scientific">Jimgerdemannia flammicorona</name>
    <dbReference type="NCBI Taxonomy" id="994334"/>
    <lineage>
        <taxon>Eukaryota</taxon>
        <taxon>Fungi</taxon>
        <taxon>Fungi incertae sedis</taxon>
        <taxon>Mucoromycota</taxon>
        <taxon>Mucoromycotina</taxon>
        <taxon>Endogonomycetes</taxon>
        <taxon>Endogonales</taxon>
        <taxon>Endogonaceae</taxon>
        <taxon>Jimgerdemannia</taxon>
    </lineage>
</organism>
<keyword evidence="6" id="KW-0175">Coiled coil</keyword>
<evidence type="ECO:0000256" key="1">
    <source>
        <dbReference type="ARBA" id="ARBA00022722"/>
    </source>
</evidence>
<name>A0A433Q550_9FUNG</name>
<keyword evidence="10" id="KW-1185">Reference proteome</keyword>
<evidence type="ECO:0000256" key="3">
    <source>
        <dbReference type="ARBA" id="ARBA00022801"/>
    </source>
</evidence>
<feature type="coiled-coil region" evidence="6">
    <location>
        <begin position="63"/>
        <end position="111"/>
    </location>
</feature>
<proteinExistence type="inferred from homology"/>
<evidence type="ECO:0000259" key="8">
    <source>
        <dbReference type="Pfam" id="PF21170"/>
    </source>
</evidence>
<evidence type="ECO:0000259" key="7">
    <source>
        <dbReference type="Pfam" id="PF08774"/>
    </source>
</evidence>
<keyword evidence="4 5" id="KW-0460">Magnesium</keyword>
<keyword evidence="5" id="KW-0539">Nucleus</keyword>
<protein>
    <recommendedName>
        <fullName evidence="5">Fanconi-associated nuclease</fullName>
        <ecNumber evidence="5">3.1.4.1</ecNumber>
    </recommendedName>
</protein>
<dbReference type="GO" id="GO:0004528">
    <property type="term" value="F:phosphodiesterase I activity"/>
    <property type="evidence" value="ECO:0007669"/>
    <property type="project" value="UniProtKB-EC"/>
</dbReference>
<sequence>MTTSILARISRRNFPSYPVQRTADMWRSRGELVEYEEALRVRAEVEALVEGTGWVEKGRTGGKERERGKEKDKEEQAECLRRAWEVCEGVLERWQTVVERESAMAANQEEERPYYLRRFEAGWVYTQTLEHGARALGRLRRHAREADLLRELLGQRVYRFGKRGAWYDRLALVLGVHIADRAAKKEALEVCARALADQEVHSSELGKRIERLHMSALQRRIIRLENELGIPKREQHDFSYLVGLKKAEARHASVSPTLSPVRSPFGETTMVRSVPSKGSRWDTTNRWGIGDSIVRTGLSRRWYLHYKCCLQDCARHEKQHVKSTHSYIMTSSASSSGISSSNLTRAPSRPLTRLLLSISRPTHFTSVRLSSLDAGSFVSRLDPTARCYEINRRLRDISNGEFADLLRVADERERDRNTWCIGVSWEYEREDLKEIAEVTLFSGRFQSEERFLCIGGPALSQICRAFAEEYGHRCGGLPDLWYALNSALPS</sequence>
<feature type="non-terminal residue" evidence="9">
    <location>
        <position position="490"/>
    </location>
</feature>
<dbReference type="PANTHER" id="PTHR15749">
    <property type="entry name" value="FANCONI-ASSOCIATED NUCLEASE 1"/>
    <property type="match status" value="1"/>
</dbReference>
<dbReference type="Pfam" id="PF08774">
    <property type="entry name" value="VRR_NUC"/>
    <property type="match status" value="1"/>
</dbReference>
<gene>
    <name evidence="9" type="ORF">BC938DRAFT_472935</name>
</gene>
<dbReference type="Pfam" id="PF21170">
    <property type="entry name" value="FAN1_TPR"/>
    <property type="match status" value="1"/>
</dbReference>
<keyword evidence="5" id="KW-0227">DNA damage</keyword>
<evidence type="ECO:0000313" key="10">
    <source>
        <dbReference type="Proteomes" id="UP000274822"/>
    </source>
</evidence>
<evidence type="ECO:0000256" key="4">
    <source>
        <dbReference type="ARBA" id="ARBA00022842"/>
    </source>
</evidence>
<feature type="domain" description="Fanconi-associated nuclease 1-like TPR" evidence="8">
    <location>
        <begin position="84"/>
        <end position="202"/>
    </location>
</feature>